<feature type="transmembrane region" description="Helical" evidence="1">
    <location>
        <begin position="121"/>
        <end position="141"/>
    </location>
</feature>
<evidence type="ECO:0000313" key="4">
    <source>
        <dbReference type="Proteomes" id="UP000494179"/>
    </source>
</evidence>
<reference evidence="4 5" key="1">
    <citation type="submission" date="2019-10" db="EMBL/GenBank/DDBJ databases">
        <authorList>
            <consortium name="Melissa Lawson"/>
            <person name="O'neill I."/>
        </authorList>
    </citation>
    <scope>NUCLEOTIDE SEQUENCE [LARGE SCALE GENOMIC DNA]</scope>
    <source>
        <strain evidence="3">LH_664</strain>
        <strain evidence="2">LH_665</strain>
    </source>
</reference>
<gene>
    <name evidence="3" type="ORF">BIFLH664_00630</name>
    <name evidence="2" type="ORF">BIFLH665_00509</name>
</gene>
<organism evidence="2 5">
    <name type="scientific">Bifidobacterium longum subsp. infantis</name>
    <dbReference type="NCBI Taxonomy" id="1682"/>
    <lineage>
        <taxon>Bacteria</taxon>
        <taxon>Bacillati</taxon>
        <taxon>Actinomycetota</taxon>
        <taxon>Actinomycetes</taxon>
        <taxon>Bifidobacteriales</taxon>
        <taxon>Bifidobacteriaceae</taxon>
        <taxon>Bifidobacterium</taxon>
    </lineage>
</organism>
<accession>A0A8U0LDD4</accession>
<dbReference type="EMBL" id="CABWKE010000004">
    <property type="protein sequence ID" value="VWQ27412.1"/>
    <property type="molecule type" value="Genomic_DNA"/>
</dbReference>
<dbReference type="AlphaFoldDB" id="A0A8U0LDD4"/>
<evidence type="ECO:0000313" key="5">
    <source>
        <dbReference type="Proteomes" id="UP000494270"/>
    </source>
</evidence>
<feature type="transmembrane region" description="Helical" evidence="1">
    <location>
        <begin position="87"/>
        <end position="109"/>
    </location>
</feature>
<keyword evidence="1" id="KW-0812">Transmembrane</keyword>
<feature type="transmembrane region" description="Helical" evidence="1">
    <location>
        <begin position="153"/>
        <end position="173"/>
    </location>
</feature>
<dbReference type="Proteomes" id="UP000494270">
    <property type="component" value="Unassembled WGS sequence"/>
</dbReference>
<evidence type="ECO:0000313" key="3">
    <source>
        <dbReference type="EMBL" id="VWQ34014.1"/>
    </source>
</evidence>
<protein>
    <submittedName>
        <fullName evidence="2">Uncharacterized protein</fullName>
    </submittedName>
</protein>
<sequence length="195" mass="22323">MTTGTGCMTIYLREPRDYYPSNYLSTLARSTSSEVTGQCLYLSKRTASECRSWFDGNIVWTEGHAYSSMNHSSNQHSRYRRFPSPLYTAYFSSIISWPVRAAKGLPLYWSTYPSLVDFSQWLSYLAQSMILVVVSTRAVNFSPLKIRRRGRGSYVWTFLCELPVIIIPVVPFGTIKSLKYCAYLAGYFSSFTYSV</sequence>
<keyword evidence="1" id="KW-0472">Membrane</keyword>
<evidence type="ECO:0000256" key="1">
    <source>
        <dbReference type="SAM" id="Phobius"/>
    </source>
</evidence>
<comment type="caution">
    <text evidence="2">The sequence shown here is derived from an EMBL/GenBank/DDBJ whole genome shotgun (WGS) entry which is preliminary data.</text>
</comment>
<proteinExistence type="predicted"/>
<dbReference type="Proteomes" id="UP000494179">
    <property type="component" value="Unassembled WGS sequence"/>
</dbReference>
<name>A0A8U0LDD4_BIFLI</name>
<evidence type="ECO:0000313" key="2">
    <source>
        <dbReference type="EMBL" id="VWQ27412.1"/>
    </source>
</evidence>
<keyword evidence="1" id="KW-1133">Transmembrane helix</keyword>
<dbReference type="EMBL" id="CABWKI010000003">
    <property type="protein sequence ID" value="VWQ34014.1"/>
    <property type="molecule type" value="Genomic_DNA"/>
</dbReference>